<proteinExistence type="predicted"/>
<dbReference type="PANTHER" id="PTHR45947">
    <property type="entry name" value="SULFOQUINOVOSYL TRANSFERASE SQD2"/>
    <property type="match status" value="1"/>
</dbReference>
<reference evidence="2 3" key="1">
    <citation type="submission" date="2016-10" db="EMBL/GenBank/DDBJ databases">
        <authorList>
            <person name="Varghese N."/>
            <person name="Submissions S."/>
        </authorList>
    </citation>
    <scope>NUCLEOTIDE SEQUENCE [LARGE SCALE GENOMIC DNA]</scope>
    <source>
        <strain evidence="2 3">DSM 2373</strain>
    </source>
</reference>
<protein>
    <submittedName>
        <fullName evidence="2">Glycosyl transferases group 1</fullName>
    </submittedName>
</protein>
<evidence type="ECO:0000313" key="3">
    <source>
        <dbReference type="Proteomes" id="UP000326500"/>
    </source>
</evidence>
<dbReference type="InterPro" id="IPR001296">
    <property type="entry name" value="Glyco_trans_1"/>
</dbReference>
<dbReference type="PANTHER" id="PTHR45947:SF3">
    <property type="entry name" value="SULFOQUINOVOSYL TRANSFERASE SQD2"/>
    <property type="match status" value="1"/>
</dbReference>
<dbReference type="CDD" id="cd03801">
    <property type="entry name" value="GT4_PimA-like"/>
    <property type="match status" value="1"/>
</dbReference>
<name>A0A1G9B957_9EURY</name>
<keyword evidence="2" id="KW-0808">Transferase</keyword>
<evidence type="ECO:0000313" key="2">
    <source>
        <dbReference type="EMBL" id="SDK36092.1"/>
    </source>
</evidence>
<dbReference type="Proteomes" id="UP000326500">
    <property type="component" value="Unassembled WGS sequence"/>
</dbReference>
<dbReference type="SUPFAM" id="SSF53756">
    <property type="entry name" value="UDP-Glycosyltransferase/glycogen phosphorylase"/>
    <property type="match status" value="1"/>
</dbReference>
<gene>
    <name evidence="2" type="ORF">SAMN04488571_10874</name>
</gene>
<dbReference type="STRING" id="2200.GCA_001571405_01224"/>
<dbReference type="InterPro" id="IPR050194">
    <property type="entry name" value="Glycosyltransferase_grp1"/>
</dbReference>
<sequence>MIMRILKYAVLELKVSSKLFSLRKKFQSVIFFNEFPPLLPMITAKIFNNKVYWLLPSKNSLSPNSILCSLIAVPSKVCYNLCTSIILYSTSLISFWNLEPYRQKIRIAHEHFLNLETFTVTTPLAARPPLIGYIGRLSWEKGVQHLARALPAILNDRQDLRVLIGGDGALKETIAAFLQEEGLTIRVDLPGWISHDDLPKYFNQLRLLVLPSYTEGLPNIVLEAMACGTPVLAAKVGAIPDIITDGKTGFIMENNSPECIAENVIRALNTPNLEEISENGRKFVEENFTFESAVARWNGVLKV</sequence>
<organism evidence="2 3">
    <name type="scientific">Methanoculleus thermophilus</name>
    <dbReference type="NCBI Taxonomy" id="2200"/>
    <lineage>
        <taxon>Archaea</taxon>
        <taxon>Methanobacteriati</taxon>
        <taxon>Methanobacteriota</taxon>
        <taxon>Stenosarchaea group</taxon>
        <taxon>Methanomicrobia</taxon>
        <taxon>Methanomicrobiales</taxon>
        <taxon>Methanomicrobiaceae</taxon>
        <taxon>Methanoculleus</taxon>
    </lineage>
</organism>
<accession>A0A1G9B957</accession>
<feature type="domain" description="Glycosyl transferase family 1" evidence="1">
    <location>
        <begin position="125"/>
        <end position="282"/>
    </location>
</feature>
<dbReference type="GO" id="GO:0016757">
    <property type="term" value="F:glycosyltransferase activity"/>
    <property type="evidence" value="ECO:0007669"/>
    <property type="project" value="InterPro"/>
</dbReference>
<keyword evidence="3" id="KW-1185">Reference proteome</keyword>
<dbReference type="EMBL" id="FNFT01000008">
    <property type="protein sequence ID" value="SDK36092.1"/>
    <property type="molecule type" value="Genomic_DNA"/>
</dbReference>
<evidence type="ECO:0000259" key="1">
    <source>
        <dbReference type="Pfam" id="PF00534"/>
    </source>
</evidence>
<dbReference type="Gene3D" id="3.40.50.2000">
    <property type="entry name" value="Glycogen Phosphorylase B"/>
    <property type="match status" value="2"/>
</dbReference>
<dbReference type="AlphaFoldDB" id="A0A1G9B957"/>
<dbReference type="Pfam" id="PF00534">
    <property type="entry name" value="Glycos_transf_1"/>
    <property type="match status" value="1"/>
</dbReference>